<evidence type="ECO:0000313" key="1">
    <source>
        <dbReference type="EMBL" id="OAY72930.1"/>
    </source>
</evidence>
<comment type="caution">
    <text evidence="1">The sequence shown here is derived from an EMBL/GenBank/DDBJ whole genome shotgun (WGS) entry which is preliminary data.</text>
</comment>
<accession>A0A199V7Y2</accession>
<evidence type="ECO:0000313" key="2">
    <source>
        <dbReference type="Proteomes" id="UP000092600"/>
    </source>
</evidence>
<evidence type="ECO:0008006" key="3">
    <source>
        <dbReference type="Google" id="ProtNLM"/>
    </source>
</evidence>
<dbReference type="AlphaFoldDB" id="A0A199V7Y2"/>
<reference evidence="1 2" key="1">
    <citation type="journal article" date="2016" name="DNA Res.">
        <title>The draft genome of MD-2 pineapple using hybrid error correction of long reads.</title>
        <authorList>
            <person name="Redwan R.M."/>
            <person name="Saidin A."/>
            <person name="Kumar S.V."/>
        </authorList>
    </citation>
    <scope>NUCLEOTIDE SEQUENCE [LARGE SCALE GENOMIC DNA]</scope>
    <source>
        <strain evidence="2">cv. MD2</strain>
        <tissue evidence="1">Leaf</tissue>
    </source>
</reference>
<protein>
    <recommendedName>
        <fullName evidence="3">DDE Tnp4 domain-containing protein</fullName>
    </recommendedName>
</protein>
<proteinExistence type="predicted"/>
<sequence>MISLSQRIHITEHDDLMLFLFVCTGWAGSAADMRVLHWCCESGGFMVSEGYAKYQSIPCAI</sequence>
<name>A0A199V7Y2_ANACO</name>
<dbReference type="EMBL" id="LSRQ01002921">
    <property type="protein sequence ID" value="OAY72930.1"/>
    <property type="molecule type" value="Genomic_DNA"/>
</dbReference>
<organism evidence="1 2">
    <name type="scientific">Ananas comosus</name>
    <name type="common">Pineapple</name>
    <name type="synonym">Ananas ananas</name>
    <dbReference type="NCBI Taxonomy" id="4615"/>
    <lineage>
        <taxon>Eukaryota</taxon>
        <taxon>Viridiplantae</taxon>
        <taxon>Streptophyta</taxon>
        <taxon>Embryophyta</taxon>
        <taxon>Tracheophyta</taxon>
        <taxon>Spermatophyta</taxon>
        <taxon>Magnoliopsida</taxon>
        <taxon>Liliopsida</taxon>
        <taxon>Poales</taxon>
        <taxon>Bromeliaceae</taxon>
        <taxon>Bromelioideae</taxon>
        <taxon>Ananas</taxon>
    </lineage>
</organism>
<gene>
    <name evidence="1" type="ORF">ACMD2_16959</name>
</gene>
<dbReference type="Proteomes" id="UP000092600">
    <property type="component" value="Unassembled WGS sequence"/>
</dbReference>
<feature type="non-terminal residue" evidence="1">
    <location>
        <position position="61"/>
    </location>
</feature>